<dbReference type="Proteomes" id="UP000504724">
    <property type="component" value="Chromosome"/>
</dbReference>
<organism evidence="2 3">
    <name type="scientific">Thiomicrorhabdus xiamenensis</name>
    <dbReference type="NCBI Taxonomy" id="2739063"/>
    <lineage>
        <taxon>Bacteria</taxon>
        <taxon>Pseudomonadati</taxon>
        <taxon>Pseudomonadota</taxon>
        <taxon>Gammaproteobacteria</taxon>
        <taxon>Thiotrichales</taxon>
        <taxon>Piscirickettsiaceae</taxon>
        <taxon>Thiomicrorhabdus</taxon>
    </lineage>
</organism>
<accession>A0A7D4SIV4</accession>
<sequence>MEASRNTQDNATAQAELFHSSKCPVIRTAKEYRFFKVLVQRPVTRQELDEIAGVANSPDIVLKLRKAGWVIDTGRMSSIDQDGSNSNAGYYTLAGHQKECALEALDLYRQARGGKHA</sequence>
<evidence type="ECO:0000313" key="2">
    <source>
        <dbReference type="EMBL" id="QKI89219.1"/>
    </source>
</evidence>
<dbReference type="EMBL" id="CP054020">
    <property type="protein sequence ID" value="QKI89219.1"/>
    <property type="molecule type" value="Genomic_DNA"/>
</dbReference>
<dbReference type="InterPro" id="IPR055245">
    <property type="entry name" value="HTH_proteobacteria"/>
</dbReference>
<evidence type="ECO:0000259" key="1">
    <source>
        <dbReference type="Pfam" id="PF14090"/>
    </source>
</evidence>
<protein>
    <recommendedName>
        <fullName evidence="1">Winged helix-turn-helix domain-containing protein</fullName>
    </recommendedName>
</protein>
<evidence type="ECO:0000313" key="3">
    <source>
        <dbReference type="Proteomes" id="UP000504724"/>
    </source>
</evidence>
<gene>
    <name evidence="2" type="ORF">HQN79_06400</name>
</gene>
<reference evidence="2 3" key="1">
    <citation type="submission" date="2020-05" db="EMBL/GenBank/DDBJ databases">
        <title>Thiomicrorhabdus sediminis sp.nov. and Thiomicrorhabdus xiamenensis sp.nov., novel sulfur-oxidizing bacteria isolated from coastal sediment.</title>
        <authorList>
            <person name="Liu X."/>
        </authorList>
    </citation>
    <scope>NUCLEOTIDE SEQUENCE [LARGE SCALE GENOMIC DNA]</scope>
    <source>
        <strain evidence="2 3">G2</strain>
    </source>
</reference>
<proteinExistence type="predicted"/>
<dbReference type="KEGG" id="txa:HQN79_06400"/>
<dbReference type="RefSeq" id="WP_173285117.1">
    <property type="nucleotide sequence ID" value="NZ_CP054020.1"/>
</dbReference>
<feature type="domain" description="Winged helix-turn-helix" evidence="1">
    <location>
        <begin position="37"/>
        <end position="94"/>
    </location>
</feature>
<name>A0A7D4SIV4_9GAMM</name>
<dbReference type="Pfam" id="PF14090">
    <property type="entry name" value="HTH_39"/>
    <property type="match status" value="1"/>
</dbReference>
<keyword evidence="3" id="KW-1185">Reference proteome</keyword>
<dbReference type="AlphaFoldDB" id="A0A7D4SIV4"/>